<gene>
    <name evidence="5" type="primary">rimM</name>
    <name evidence="8" type="ORF">SAMN04487995_1460</name>
</gene>
<dbReference type="InterPro" id="IPR009000">
    <property type="entry name" value="Transl_B-barrel_sf"/>
</dbReference>
<comment type="function">
    <text evidence="5">An accessory protein needed during the final step in the assembly of 30S ribosomal subunit, possibly for assembly of the head region. Essential for efficient processing of 16S rRNA. May be needed both before and after RbfA during the maturation of 16S rRNA. It has affinity for free ribosomal 30S subunits but not for 70S ribosomes.</text>
</comment>
<dbReference type="AlphaFoldDB" id="A0A1H6RTY7"/>
<reference evidence="8 9" key="1">
    <citation type="submission" date="2016-10" db="EMBL/GenBank/DDBJ databases">
        <authorList>
            <person name="de Groot N.N."/>
        </authorList>
    </citation>
    <scope>NUCLEOTIDE SEQUENCE [LARGE SCALE GENOMIC DNA]</scope>
    <source>
        <strain evidence="8 9">DSM 19938</strain>
    </source>
</reference>
<evidence type="ECO:0000259" key="7">
    <source>
        <dbReference type="Pfam" id="PF24986"/>
    </source>
</evidence>
<dbReference type="EMBL" id="FNXY01000002">
    <property type="protein sequence ID" value="SEI57906.1"/>
    <property type="molecule type" value="Genomic_DNA"/>
</dbReference>
<evidence type="ECO:0000256" key="1">
    <source>
        <dbReference type="ARBA" id="ARBA00022490"/>
    </source>
</evidence>
<dbReference type="OrthoDB" id="9810331at2"/>
<comment type="subcellular location">
    <subcellularLocation>
        <location evidence="5">Cytoplasm</location>
    </subcellularLocation>
</comment>
<dbReference type="GO" id="GO:0043022">
    <property type="term" value="F:ribosome binding"/>
    <property type="evidence" value="ECO:0007669"/>
    <property type="project" value="InterPro"/>
</dbReference>
<dbReference type="GO" id="GO:0005737">
    <property type="term" value="C:cytoplasm"/>
    <property type="evidence" value="ECO:0007669"/>
    <property type="project" value="UniProtKB-SubCell"/>
</dbReference>
<dbReference type="PANTHER" id="PTHR33692:SF1">
    <property type="entry name" value="RIBOSOME MATURATION FACTOR RIMM"/>
    <property type="match status" value="1"/>
</dbReference>
<dbReference type="Pfam" id="PF24986">
    <property type="entry name" value="PRC_RimM"/>
    <property type="match status" value="1"/>
</dbReference>
<accession>A0A1H6RTY7</accession>
<dbReference type="Pfam" id="PF01782">
    <property type="entry name" value="RimM"/>
    <property type="match status" value="1"/>
</dbReference>
<dbReference type="RefSeq" id="WP_090333959.1">
    <property type="nucleotide sequence ID" value="NZ_FNXY01000002.1"/>
</dbReference>
<evidence type="ECO:0000256" key="3">
    <source>
        <dbReference type="ARBA" id="ARBA00022552"/>
    </source>
</evidence>
<dbReference type="GO" id="GO:0005840">
    <property type="term" value="C:ribosome"/>
    <property type="evidence" value="ECO:0007669"/>
    <property type="project" value="InterPro"/>
</dbReference>
<comment type="domain">
    <text evidence="5">The PRC barrel domain binds ribosomal protein uS19.</text>
</comment>
<dbReference type="InterPro" id="IPR002676">
    <property type="entry name" value="RimM_N"/>
</dbReference>
<evidence type="ECO:0000256" key="4">
    <source>
        <dbReference type="ARBA" id="ARBA00023186"/>
    </source>
</evidence>
<keyword evidence="2 5" id="KW-0690">Ribosome biogenesis</keyword>
<dbReference type="InterPro" id="IPR011033">
    <property type="entry name" value="PRC_barrel-like_sf"/>
</dbReference>
<evidence type="ECO:0000256" key="5">
    <source>
        <dbReference type="HAMAP-Rule" id="MF_00014"/>
    </source>
</evidence>
<keyword evidence="3 5" id="KW-0698">rRNA processing</keyword>
<dbReference type="InterPro" id="IPR056792">
    <property type="entry name" value="PRC_RimM"/>
</dbReference>
<name>A0A1H6RTY7_9BACT</name>
<dbReference type="Proteomes" id="UP000199532">
    <property type="component" value="Unassembled WGS sequence"/>
</dbReference>
<comment type="subunit">
    <text evidence="5">Binds ribosomal protein uS19.</text>
</comment>
<dbReference type="SUPFAM" id="SSF50346">
    <property type="entry name" value="PRC-barrel domain"/>
    <property type="match status" value="1"/>
</dbReference>
<proteinExistence type="inferred from homology"/>
<dbReference type="Gene3D" id="2.30.30.240">
    <property type="entry name" value="PRC-barrel domain"/>
    <property type="match status" value="1"/>
</dbReference>
<dbReference type="HAMAP" id="MF_00014">
    <property type="entry name" value="Ribosome_mat_RimM"/>
    <property type="match status" value="1"/>
</dbReference>
<evidence type="ECO:0000313" key="8">
    <source>
        <dbReference type="EMBL" id="SEI57906.1"/>
    </source>
</evidence>
<keyword evidence="4 5" id="KW-0143">Chaperone</keyword>
<dbReference type="InterPro" id="IPR011961">
    <property type="entry name" value="RimM"/>
</dbReference>
<organism evidence="8 9">
    <name type="scientific">Dyadobacter koreensis</name>
    <dbReference type="NCBI Taxonomy" id="408657"/>
    <lineage>
        <taxon>Bacteria</taxon>
        <taxon>Pseudomonadati</taxon>
        <taxon>Bacteroidota</taxon>
        <taxon>Cytophagia</taxon>
        <taxon>Cytophagales</taxon>
        <taxon>Spirosomataceae</taxon>
        <taxon>Dyadobacter</taxon>
    </lineage>
</organism>
<sequence length="187" mass="21281">MTQDSCFLLGYIVRTHGTSGDVVIFLDVDYPEDYEDLDSVYFELKGDLVPYFVERFNLQKESRAIVRFEEVDTIEKAQALVGTSLFLPLDSLAELEEEEFYYHEIKGYTVVDENKGELGIVREVYSLNGQDLISMEYQGVEVLIPTAEDIVLKADKENKKLLVNLPEGLLEVYLDNSSDDNTPDDAD</sequence>
<feature type="domain" description="Ribosome maturation factor RimM PRC barrel" evidence="7">
    <location>
        <begin position="103"/>
        <end position="169"/>
    </location>
</feature>
<dbReference type="STRING" id="408657.SAMN04487995_1460"/>
<dbReference type="PANTHER" id="PTHR33692">
    <property type="entry name" value="RIBOSOME MATURATION FACTOR RIMM"/>
    <property type="match status" value="1"/>
</dbReference>
<protein>
    <recommendedName>
        <fullName evidence="5">Ribosome maturation factor RimM</fullName>
    </recommendedName>
</protein>
<dbReference type="NCBIfam" id="TIGR02273">
    <property type="entry name" value="16S_RimM"/>
    <property type="match status" value="1"/>
</dbReference>
<dbReference type="SUPFAM" id="SSF50447">
    <property type="entry name" value="Translation proteins"/>
    <property type="match status" value="1"/>
</dbReference>
<evidence type="ECO:0000313" key="9">
    <source>
        <dbReference type="Proteomes" id="UP000199532"/>
    </source>
</evidence>
<evidence type="ECO:0000259" key="6">
    <source>
        <dbReference type="Pfam" id="PF01782"/>
    </source>
</evidence>
<dbReference type="Gene3D" id="2.40.30.60">
    <property type="entry name" value="RimM"/>
    <property type="match status" value="1"/>
</dbReference>
<dbReference type="GO" id="GO:0042274">
    <property type="term" value="P:ribosomal small subunit biogenesis"/>
    <property type="evidence" value="ECO:0007669"/>
    <property type="project" value="UniProtKB-UniRule"/>
</dbReference>
<comment type="similarity">
    <text evidence="5">Belongs to the RimM family.</text>
</comment>
<evidence type="ECO:0000256" key="2">
    <source>
        <dbReference type="ARBA" id="ARBA00022517"/>
    </source>
</evidence>
<keyword evidence="1 5" id="KW-0963">Cytoplasm</keyword>
<dbReference type="InterPro" id="IPR036976">
    <property type="entry name" value="RimM_N_sf"/>
</dbReference>
<feature type="domain" description="RimM N-terminal" evidence="6">
    <location>
        <begin position="9"/>
        <end position="88"/>
    </location>
</feature>
<keyword evidence="9" id="KW-1185">Reference proteome</keyword>
<dbReference type="GO" id="GO:0006364">
    <property type="term" value="P:rRNA processing"/>
    <property type="evidence" value="ECO:0007669"/>
    <property type="project" value="UniProtKB-UniRule"/>
</dbReference>